<evidence type="ECO:0008006" key="3">
    <source>
        <dbReference type="Google" id="ProtNLM"/>
    </source>
</evidence>
<organism evidence="1 2">
    <name type="scientific">Paraburkholderia caledonica</name>
    <dbReference type="NCBI Taxonomy" id="134536"/>
    <lineage>
        <taxon>Bacteria</taxon>
        <taxon>Pseudomonadati</taxon>
        <taxon>Pseudomonadota</taxon>
        <taxon>Betaproteobacteria</taxon>
        <taxon>Burkholderiales</taxon>
        <taxon>Burkholderiaceae</taxon>
        <taxon>Paraburkholderia</taxon>
    </lineage>
</organism>
<name>A0AB73IPH6_9BURK</name>
<sequence>MQREISALGEPRKLKNVSEELLRMCDDELDAVRLCIQLSSLTNEYIGKQLAIDKGHFSRIMSGSVGFPTHKRLKLMRLCGNRAPVQYEVMQIGLGDIDETTVDAKVENAALKEKIAALEGALAAMLNSPRAA</sequence>
<dbReference type="EMBL" id="JAURTK010000039">
    <property type="protein sequence ID" value="MDP9651913.1"/>
    <property type="molecule type" value="Genomic_DNA"/>
</dbReference>
<dbReference type="RefSeq" id="WP_392396414.1">
    <property type="nucleotide sequence ID" value="NZ_JAURTK010000039.1"/>
</dbReference>
<dbReference type="AlphaFoldDB" id="A0AB73IPH6"/>
<reference evidence="1" key="1">
    <citation type="submission" date="2023-07" db="EMBL/GenBank/DDBJ databases">
        <title>Sorghum-associated microbial communities from plants grown in Nebraska, USA.</title>
        <authorList>
            <person name="Schachtman D."/>
        </authorList>
    </citation>
    <scope>NUCLEOTIDE SEQUENCE</scope>
    <source>
        <strain evidence="1">DS1061</strain>
    </source>
</reference>
<comment type="caution">
    <text evidence="1">The sequence shown here is derived from an EMBL/GenBank/DDBJ whole genome shotgun (WGS) entry which is preliminary data.</text>
</comment>
<accession>A0AB73IPH6</accession>
<protein>
    <recommendedName>
        <fullName evidence="3">XRE family transcriptional regulator</fullName>
    </recommendedName>
</protein>
<gene>
    <name evidence="1" type="ORF">J2793_007388</name>
</gene>
<dbReference type="Proteomes" id="UP001229486">
    <property type="component" value="Unassembled WGS sequence"/>
</dbReference>
<proteinExistence type="predicted"/>
<evidence type="ECO:0000313" key="2">
    <source>
        <dbReference type="Proteomes" id="UP001229486"/>
    </source>
</evidence>
<evidence type="ECO:0000313" key="1">
    <source>
        <dbReference type="EMBL" id="MDP9651913.1"/>
    </source>
</evidence>